<evidence type="ECO:0000256" key="2">
    <source>
        <dbReference type="ARBA" id="ARBA00005336"/>
    </source>
</evidence>
<keyword evidence="4" id="KW-0732">Signal</keyword>
<proteinExistence type="inferred from homology"/>
<dbReference type="InterPro" id="IPR036962">
    <property type="entry name" value="Glyco_hydro_3_N_sf"/>
</dbReference>
<sequence>MVDRLEPISRRPRWCFRALLRRAGVGLRTFKGERQMSLWSSRRRRRGVVVAVAIPTALLFAGTSVAVPSSTQPGEGEPVVESRVKNVIEVGGHRFRDLNGSGALDAYEDWRLPGEVRARDLSARMTVEEKAGMMLISSHYMGSSSRCGDGGGRELVCEEDEWDTTNSWDGKPFDQPVLSSSGATAGIGERNLRHFIVRDNPEAADLATWTNALQEIAEGTRLGIPVVMTSNPRNHLSGGRFGVAEASGKFSTWPGELGLAATHDPGLVEEFGGIAAKEWRAAGIHKGYMYMADTATEPRWTRASGTFGEHPELAADMIGAVVRGFQGERLSPESVSLTTKHFPGGGARKDGQDPHYSWGQDQFYPTEGSLERYHLPPFQAALDAGTTSIMPYYSKPRNDGSAQQLPRHLWFSPQQQFEEVGFAYNKPVLQGLLRDTMGFSGYVNSDTSITTAMPWGVEDLSRPERFAKGIDAGTNLFSGEADPSHLLQAVRDGLVRETDLDRSVRFLLREMFDLGLFEDPYRDPRRAQQIADDPTSQTRADEAHRKSVVLMRNDHRTLPITDDEVGRVKLYVEVFAKDEPAEQSAALAEAIQEHDPSITVVARPEEATHAFLAVVPSLGLRDDSGDGLSVELGERTGIDVARIQQIQSQVDENVVGINMTNPWLVGAVEPGADAMLAMFDATPEAVVDVIRGEVNPTGRLPVTLPAGPEAVNRNAPDVPGYDEPGYAYVNDAGDAYRFGFGLSYDR</sequence>
<dbReference type="GO" id="GO:0009251">
    <property type="term" value="P:glucan catabolic process"/>
    <property type="evidence" value="ECO:0007669"/>
    <property type="project" value="TreeGrafter"/>
</dbReference>
<keyword evidence="6" id="KW-0326">Glycosidase</keyword>
<comment type="catalytic activity">
    <reaction evidence="1">
        <text>Hydrolysis of terminal, non-reducing beta-D-glucosyl residues with release of beta-D-glucose.</text>
        <dbReference type="EC" id="3.2.1.21"/>
    </reaction>
</comment>
<feature type="domain" description="Glycoside hydrolase family 3 C-terminal" evidence="8">
    <location>
        <begin position="549"/>
        <end position="744"/>
    </location>
</feature>
<dbReference type="SUPFAM" id="SSF52279">
    <property type="entry name" value="Beta-D-glucan exohydrolase, C-terminal domain"/>
    <property type="match status" value="1"/>
</dbReference>
<dbReference type="Gene3D" id="3.20.20.300">
    <property type="entry name" value="Glycoside hydrolase, family 3, N-terminal domain"/>
    <property type="match status" value="1"/>
</dbReference>
<dbReference type="AlphaFoldDB" id="A0A4V2YXR2"/>
<dbReference type="Pfam" id="PF01915">
    <property type="entry name" value="Glyco_hydro_3_C"/>
    <property type="match status" value="1"/>
</dbReference>
<evidence type="ECO:0000313" key="9">
    <source>
        <dbReference type="EMBL" id="TDD90087.1"/>
    </source>
</evidence>
<dbReference type="InterPro" id="IPR036881">
    <property type="entry name" value="Glyco_hydro_3_C_sf"/>
</dbReference>
<dbReference type="InterPro" id="IPR017853">
    <property type="entry name" value="GH"/>
</dbReference>
<comment type="similarity">
    <text evidence="2">Belongs to the glycosyl hydrolase 3 family.</text>
</comment>
<evidence type="ECO:0000259" key="7">
    <source>
        <dbReference type="Pfam" id="PF00933"/>
    </source>
</evidence>
<gene>
    <name evidence="9" type="ORF">E1202_10060</name>
</gene>
<dbReference type="InterPro" id="IPR001764">
    <property type="entry name" value="Glyco_hydro_3_N"/>
</dbReference>
<name>A0A4V2YXR2_9PSEU</name>
<dbReference type="Pfam" id="PF00933">
    <property type="entry name" value="Glyco_hydro_3"/>
    <property type="match status" value="1"/>
</dbReference>
<dbReference type="InterPro" id="IPR051915">
    <property type="entry name" value="Cellulose_Degrad_GH3"/>
</dbReference>
<keyword evidence="10" id="KW-1185">Reference proteome</keyword>
<dbReference type="EC" id="3.2.1.21" evidence="3"/>
<evidence type="ECO:0000256" key="3">
    <source>
        <dbReference type="ARBA" id="ARBA00012744"/>
    </source>
</evidence>
<evidence type="ECO:0000256" key="5">
    <source>
        <dbReference type="ARBA" id="ARBA00022801"/>
    </source>
</evidence>
<dbReference type="Proteomes" id="UP000294723">
    <property type="component" value="Unassembled WGS sequence"/>
</dbReference>
<protein>
    <recommendedName>
        <fullName evidence="3">beta-glucosidase</fullName>
        <ecNumber evidence="3">3.2.1.21</ecNumber>
    </recommendedName>
</protein>
<evidence type="ECO:0000259" key="8">
    <source>
        <dbReference type="Pfam" id="PF01915"/>
    </source>
</evidence>
<evidence type="ECO:0000256" key="1">
    <source>
        <dbReference type="ARBA" id="ARBA00000448"/>
    </source>
</evidence>
<dbReference type="SUPFAM" id="SSF51445">
    <property type="entry name" value="(Trans)glycosidases"/>
    <property type="match status" value="1"/>
</dbReference>
<evidence type="ECO:0000256" key="4">
    <source>
        <dbReference type="ARBA" id="ARBA00022729"/>
    </source>
</evidence>
<dbReference type="PRINTS" id="PR00133">
    <property type="entry name" value="GLHYDRLASE3"/>
</dbReference>
<dbReference type="PANTHER" id="PTHR30620">
    <property type="entry name" value="PERIPLASMIC BETA-GLUCOSIDASE-RELATED"/>
    <property type="match status" value="1"/>
</dbReference>
<dbReference type="PANTHER" id="PTHR30620:SF16">
    <property type="entry name" value="LYSOSOMAL BETA GLUCOSIDASE"/>
    <property type="match status" value="1"/>
</dbReference>
<organism evidence="9 10">
    <name type="scientific">Saccharopolyspora karakumensis</name>
    <dbReference type="NCBI Taxonomy" id="2530386"/>
    <lineage>
        <taxon>Bacteria</taxon>
        <taxon>Bacillati</taxon>
        <taxon>Actinomycetota</taxon>
        <taxon>Actinomycetes</taxon>
        <taxon>Pseudonocardiales</taxon>
        <taxon>Pseudonocardiaceae</taxon>
        <taxon>Saccharopolyspora</taxon>
    </lineage>
</organism>
<dbReference type="EMBL" id="SMLA01000010">
    <property type="protein sequence ID" value="TDD90087.1"/>
    <property type="molecule type" value="Genomic_DNA"/>
</dbReference>
<dbReference type="Gene3D" id="3.40.50.1700">
    <property type="entry name" value="Glycoside hydrolase family 3 C-terminal domain"/>
    <property type="match status" value="1"/>
</dbReference>
<dbReference type="GO" id="GO:0008422">
    <property type="term" value="F:beta-glucosidase activity"/>
    <property type="evidence" value="ECO:0007669"/>
    <property type="project" value="UniProtKB-EC"/>
</dbReference>
<feature type="domain" description="Glycoside hydrolase family 3 N-terminal" evidence="7">
    <location>
        <begin position="204"/>
        <end position="508"/>
    </location>
</feature>
<reference evidence="9 10" key="1">
    <citation type="submission" date="2019-03" db="EMBL/GenBank/DDBJ databases">
        <title>Draft genome sequences of novel Actinobacteria.</title>
        <authorList>
            <person name="Sahin N."/>
            <person name="Ay H."/>
            <person name="Saygin H."/>
        </authorList>
    </citation>
    <scope>NUCLEOTIDE SEQUENCE [LARGE SCALE GENOMIC DNA]</scope>
    <source>
        <strain evidence="9 10">5K548</strain>
    </source>
</reference>
<evidence type="ECO:0000256" key="6">
    <source>
        <dbReference type="ARBA" id="ARBA00023295"/>
    </source>
</evidence>
<dbReference type="InterPro" id="IPR002772">
    <property type="entry name" value="Glyco_hydro_3_C"/>
</dbReference>
<comment type="caution">
    <text evidence="9">The sequence shown here is derived from an EMBL/GenBank/DDBJ whole genome shotgun (WGS) entry which is preliminary data.</text>
</comment>
<keyword evidence="5 9" id="KW-0378">Hydrolase</keyword>
<evidence type="ECO:0000313" key="10">
    <source>
        <dbReference type="Proteomes" id="UP000294723"/>
    </source>
</evidence>
<accession>A0A4V2YXR2</accession>